<comment type="caution">
    <text evidence="2">The sequence shown here is derived from an EMBL/GenBank/DDBJ whole genome shotgun (WGS) entry which is preliminary data.</text>
</comment>
<dbReference type="Gene3D" id="1.50.10.20">
    <property type="match status" value="1"/>
</dbReference>
<dbReference type="GO" id="GO:0010333">
    <property type="term" value="F:terpene synthase activity"/>
    <property type="evidence" value="ECO:0007669"/>
    <property type="project" value="InterPro"/>
</dbReference>
<proteinExistence type="inferred from homology"/>
<name>A0A9N9PTL6_9HELO</name>
<reference evidence="2" key="1">
    <citation type="submission" date="2021-07" db="EMBL/GenBank/DDBJ databases">
        <authorList>
            <person name="Durling M."/>
        </authorList>
    </citation>
    <scope>NUCLEOTIDE SEQUENCE</scope>
</reference>
<gene>
    <name evidence="2" type="ORF">HYFRA_00010091</name>
</gene>
<dbReference type="OrthoDB" id="3522442at2759"/>
<dbReference type="SUPFAM" id="SSF48239">
    <property type="entry name" value="Terpenoid cyclases/Protein prenyltransferases"/>
    <property type="match status" value="1"/>
</dbReference>
<accession>A0A9N9PTL6</accession>
<comment type="similarity">
    <text evidence="1">Belongs to the terpene synthase family.</text>
</comment>
<evidence type="ECO:0008006" key="4">
    <source>
        <dbReference type="Google" id="ProtNLM"/>
    </source>
</evidence>
<dbReference type="GO" id="GO:0000287">
    <property type="term" value="F:magnesium ion binding"/>
    <property type="evidence" value="ECO:0007669"/>
    <property type="project" value="TreeGrafter"/>
</dbReference>
<dbReference type="GO" id="GO:0016102">
    <property type="term" value="P:diterpenoid biosynthetic process"/>
    <property type="evidence" value="ECO:0007669"/>
    <property type="project" value="TreeGrafter"/>
</dbReference>
<protein>
    <recommendedName>
        <fullName evidence="4">Ent-kaurene synthase</fullName>
    </recommendedName>
</protein>
<evidence type="ECO:0000313" key="3">
    <source>
        <dbReference type="Proteomes" id="UP000696280"/>
    </source>
</evidence>
<dbReference type="EMBL" id="CAJVRL010000051">
    <property type="protein sequence ID" value="CAG8953632.1"/>
    <property type="molecule type" value="Genomic_DNA"/>
</dbReference>
<evidence type="ECO:0000313" key="2">
    <source>
        <dbReference type="EMBL" id="CAG8953632.1"/>
    </source>
</evidence>
<organism evidence="2 3">
    <name type="scientific">Hymenoscyphus fraxineus</name>
    <dbReference type="NCBI Taxonomy" id="746836"/>
    <lineage>
        <taxon>Eukaryota</taxon>
        <taxon>Fungi</taxon>
        <taxon>Dikarya</taxon>
        <taxon>Ascomycota</taxon>
        <taxon>Pezizomycotina</taxon>
        <taxon>Leotiomycetes</taxon>
        <taxon>Helotiales</taxon>
        <taxon>Helotiaceae</taxon>
        <taxon>Hymenoscyphus</taxon>
    </lineage>
</organism>
<dbReference type="PANTHER" id="PTHR31739:SF25">
    <property type="entry name" value="(E,E)-GERANYLLINALOOL SYNTHASE"/>
    <property type="match status" value="1"/>
</dbReference>
<keyword evidence="3" id="KW-1185">Reference proteome</keyword>
<dbReference type="AlphaFoldDB" id="A0A9N9PTL6"/>
<dbReference type="PANTHER" id="PTHR31739">
    <property type="entry name" value="ENT-COPALYL DIPHOSPHATE SYNTHASE, CHLOROPLASTIC"/>
    <property type="match status" value="1"/>
</dbReference>
<dbReference type="InterPro" id="IPR050148">
    <property type="entry name" value="Terpene_synthase-like"/>
</dbReference>
<evidence type="ECO:0000256" key="1">
    <source>
        <dbReference type="ARBA" id="ARBA00006333"/>
    </source>
</evidence>
<dbReference type="Proteomes" id="UP000696280">
    <property type="component" value="Unassembled WGS sequence"/>
</dbReference>
<dbReference type="InterPro" id="IPR008930">
    <property type="entry name" value="Terpenoid_cyclase/PrenylTrfase"/>
</dbReference>
<dbReference type="Gene3D" id="1.50.10.160">
    <property type="match status" value="1"/>
</dbReference>
<sequence>MNSATLEVRVDKLLRGMLNDYDSAYGFGSMSSSVYDTAWVACIKKAVSGSTQWLFPSSYNYILDSQLSNGGWPAHPNSTDTDEVDGILSTMAAILCLKQHFQTPLQLRHYGNQSLIEKIAAGEHRLSILLNEWDVGKCNSVGYEVLVPSLLELLEYEDLYLEFPGKEKLLEIRDKKLTKLRPEVLYQGKHFALLHSLEAFHQWSEFNVDKISHHKIGGSIMASPSATASYLMRSSTWDDEAEAYLRLVMSNGHGKNTGGVPSAYPSTNFELIWVASTLLEANLLPHDQTTDYNQALLNILEISRQCSEGLVGFAPGIEPDLDDSSKASIIFSALGKPGFTASIVEHFDSPECLKTYQEERNPSLSANCNALLAILLDSTTYPSKQVTIEKLVKYICLKSQQSDSLEDKWNLSPYYSAMLMSQALTEYLRAFAKGKILQCQTTSIQQSVMITLFHCLVQTLNSQKLDGNWGDKGPMEETSYAILTLVRLLVLPHAQFLRPQILSAIDRGRSFLLGSKTNAPEHLWIEKVSYSSANLAEVYAVAALYIAIDGPSLGQPVSEICKLNNGELAKLGVLIGQGPLSKSPRWIVLASWIESRLYSLEKQWTSTEKDCFEPVAFSWFLANNKKNSACSLSFTHNMIDLSTRINQVTMLRLEDLASQNDNRKERLLKQMHHFVQIFSQPELPLKGFQEIQKPALNGLQDGLKRFPLMIITNGKTSYGNLPTAYSPAATKVFSSFADFFSKQDAISNASGSLKEVLGLEAKQFLTAQTIQLESAISKSYRSCLSCPSNAERSSINPPTGLTGIPLLFSLATCLQDRKNGRRPPSEFQNLLLKDIRDRAESCFLMKQQFHHSASVACRHQAEMSIDYQQSLLTQALKQIQRSKESQPLLDGIVMVLEYVEIRSVETIATHVEVQ</sequence>